<gene>
    <name evidence="3" type="ORF">L7E55_09180</name>
</gene>
<dbReference type="InterPro" id="IPR011335">
    <property type="entry name" value="Restrct_endonuc-II-like"/>
</dbReference>
<evidence type="ECO:0000259" key="1">
    <source>
        <dbReference type="Pfam" id="PF08721"/>
    </source>
</evidence>
<dbReference type="InterPro" id="IPR011856">
    <property type="entry name" value="tRNA_endonuc-like_dom_sf"/>
</dbReference>
<feature type="domain" description="TnsA endonuclease N-terminal" evidence="2">
    <location>
        <begin position="74"/>
        <end position="168"/>
    </location>
</feature>
<dbReference type="AlphaFoldDB" id="A0A9X4H602"/>
<keyword evidence="3" id="KW-0540">Nuclease</keyword>
<accession>A0A9X4H602</accession>
<feature type="domain" description="TnsA endonuclease C-terminal" evidence="1">
    <location>
        <begin position="170"/>
        <end position="252"/>
    </location>
</feature>
<evidence type="ECO:0000313" key="3">
    <source>
        <dbReference type="EMBL" id="MDF9408528.1"/>
    </source>
</evidence>
<comment type="caution">
    <text evidence="3">The sequence shown here is derived from an EMBL/GenBank/DDBJ whole genome shotgun (WGS) entry which is preliminary data.</text>
</comment>
<dbReference type="RefSeq" id="WP_277443855.1">
    <property type="nucleotide sequence ID" value="NZ_JAKOAV010000015.1"/>
</dbReference>
<keyword evidence="3" id="KW-0255">Endonuclease</keyword>
<dbReference type="InterPro" id="IPR014833">
    <property type="entry name" value="TnsA_N"/>
</dbReference>
<dbReference type="GO" id="GO:0003676">
    <property type="term" value="F:nucleic acid binding"/>
    <property type="evidence" value="ECO:0007669"/>
    <property type="project" value="InterPro"/>
</dbReference>
<dbReference type="CDD" id="cd22362">
    <property type="entry name" value="TnsA_endonuclease-like"/>
    <property type="match status" value="1"/>
</dbReference>
<dbReference type="Pfam" id="PF08721">
    <property type="entry name" value="Tn7_Tnp_TnsA_C"/>
    <property type="match status" value="1"/>
</dbReference>
<dbReference type="Gene3D" id="1.10.10.10">
    <property type="entry name" value="Winged helix-like DNA-binding domain superfamily/Winged helix DNA-binding domain"/>
    <property type="match status" value="1"/>
</dbReference>
<dbReference type="InterPro" id="IPR036388">
    <property type="entry name" value="WH-like_DNA-bd_sf"/>
</dbReference>
<sequence length="278" mass="31694">MAKRNRATTAAKIEKMIKEGRGQGYGCDYLPWRTIRDVPSQGLSTRVAGWKTGRVHHFLSQGELDYFYVLDWSDVVMDIREQYPLPLEATQEIAERLGIKHPTDPKTKEAFVMTSDFLIDVQVNHRVELKVRALRSANELSSKRKIEKLEIEQTYWKERGVDWGIVTENEIPEALVKNVKWVHSAKDLSNSPAITPKILAQIEPVLFNHVMKPKMPLAHGALEVDAILGLESGSSLWVVRHFIANRVWMVEMNKPIDTGKPMVVIRSKQPVNQVGEHV</sequence>
<dbReference type="EMBL" id="JAKOAV010000015">
    <property type="protein sequence ID" value="MDF9408528.1"/>
    <property type="molecule type" value="Genomic_DNA"/>
</dbReference>
<dbReference type="SUPFAM" id="SSF52980">
    <property type="entry name" value="Restriction endonuclease-like"/>
    <property type="match status" value="1"/>
</dbReference>
<keyword evidence="4" id="KW-1185">Reference proteome</keyword>
<name>A0A9X4H602_9FIRM</name>
<evidence type="ECO:0000259" key="2">
    <source>
        <dbReference type="Pfam" id="PF08722"/>
    </source>
</evidence>
<dbReference type="Gene3D" id="3.40.1350.10">
    <property type="match status" value="1"/>
</dbReference>
<dbReference type="Proteomes" id="UP001154312">
    <property type="component" value="Unassembled WGS sequence"/>
</dbReference>
<keyword evidence="3" id="KW-0378">Hydrolase</keyword>
<dbReference type="InterPro" id="IPR014832">
    <property type="entry name" value="TnsA_C"/>
</dbReference>
<organism evidence="3 4">
    <name type="scientific">Pelotomaculum isophthalicicum JI</name>
    <dbReference type="NCBI Taxonomy" id="947010"/>
    <lineage>
        <taxon>Bacteria</taxon>
        <taxon>Bacillati</taxon>
        <taxon>Bacillota</taxon>
        <taxon>Clostridia</taxon>
        <taxon>Eubacteriales</taxon>
        <taxon>Desulfotomaculaceae</taxon>
        <taxon>Pelotomaculum</taxon>
    </lineage>
</organism>
<proteinExistence type="predicted"/>
<reference evidence="3" key="1">
    <citation type="submission" date="2022-02" db="EMBL/GenBank/DDBJ databases">
        <authorList>
            <person name="Leng L."/>
        </authorList>
    </citation>
    <scope>NUCLEOTIDE SEQUENCE</scope>
    <source>
        <strain evidence="3">JI</strain>
    </source>
</reference>
<dbReference type="GO" id="GO:0004519">
    <property type="term" value="F:endonuclease activity"/>
    <property type="evidence" value="ECO:0007669"/>
    <property type="project" value="UniProtKB-KW"/>
</dbReference>
<dbReference type="Pfam" id="PF08722">
    <property type="entry name" value="Tn7_TnsA-like_N"/>
    <property type="match status" value="1"/>
</dbReference>
<protein>
    <submittedName>
        <fullName evidence="3">TnsA endonuclease N-terminal domain-containing protein</fullName>
    </submittedName>
</protein>
<evidence type="ECO:0000313" key="4">
    <source>
        <dbReference type="Proteomes" id="UP001154312"/>
    </source>
</evidence>